<reference evidence="2" key="1">
    <citation type="journal article" date="2020" name="Stud. Mycol.">
        <title>101 Dothideomycetes genomes: a test case for predicting lifestyles and emergence of pathogens.</title>
        <authorList>
            <person name="Haridas S."/>
            <person name="Albert R."/>
            <person name="Binder M."/>
            <person name="Bloem J."/>
            <person name="Labutti K."/>
            <person name="Salamov A."/>
            <person name="Andreopoulos B."/>
            <person name="Baker S."/>
            <person name="Barry K."/>
            <person name="Bills G."/>
            <person name="Bluhm B."/>
            <person name="Cannon C."/>
            <person name="Castanera R."/>
            <person name="Culley D."/>
            <person name="Daum C."/>
            <person name="Ezra D."/>
            <person name="Gonzalez J."/>
            <person name="Henrissat B."/>
            <person name="Kuo A."/>
            <person name="Liang C."/>
            <person name="Lipzen A."/>
            <person name="Lutzoni F."/>
            <person name="Magnuson J."/>
            <person name="Mondo S."/>
            <person name="Nolan M."/>
            <person name="Ohm R."/>
            <person name="Pangilinan J."/>
            <person name="Park H.-J."/>
            <person name="Ramirez L."/>
            <person name="Alfaro M."/>
            <person name="Sun H."/>
            <person name="Tritt A."/>
            <person name="Yoshinaga Y."/>
            <person name="Zwiers L.-H."/>
            <person name="Turgeon B."/>
            <person name="Goodwin S."/>
            <person name="Spatafora J."/>
            <person name="Crous P."/>
            <person name="Grigoriev I."/>
        </authorList>
    </citation>
    <scope>NUCLEOTIDE SEQUENCE</scope>
    <source>
        <strain evidence="2">CBS 161.51</strain>
    </source>
</reference>
<dbReference type="OrthoDB" id="3798910at2759"/>
<accession>A0A6A5SFF3</accession>
<dbReference type="AlphaFoldDB" id="A0A6A5SFF3"/>
<evidence type="ECO:0000313" key="3">
    <source>
        <dbReference type="Proteomes" id="UP000800038"/>
    </source>
</evidence>
<sequence length="352" mass="38704">MEEVEHAIDILTETCRNAGILITSTTASSDSTTPKTSAMGGSSMKRRHGAIKSTSTALHLSATRPHVIIPHPLISISLPEHEESRLLSTFPNVPETAANISPNTEALTPSSPSIKDGFYAARLEKAPSLRADGAKGERYFKTLQCIREAGSSQILSSLKAATSTQANIKNADSLTKTPGYTDVDRLFCIHRFLENQDVASHIAIARSRYVRLLYYQTYESAVASLSVSLRNRRVETSRISAIKHIVKQDILQRIQGYYDHPSPEDKRRIKRNMTVFLKQGKNIHLILQGFYLSPGGQVRDGGGEEAGTEPYASCAALLLFLPGKTKTSPDVSSCVKDEVVRRRLQKGIQVQE</sequence>
<protein>
    <submittedName>
        <fullName evidence="2">Uncharacterized protein</fullName>
    </submittedName>
</protein>
<dbReference type="Proteomes" id="UP000800038">
    <property type="component" value="Unassembled WGS sequence"/>
</dbReference>
<dbReference type="EMBL" id="ML976113">
    <property type="protein sequence ID" value="KAF1938139.1"/>
    <property type="molecule type" value="Genomic_DNA"/>
</dbReference>
<organism evidence="2 3">
    <name type="scientific">Clathrospora elynae</name>
    <dbReference type="NCBI Taxonomy" id="706981"/>
    <lineage>
        <taxon>Eukaryota</taxon>
        <taxon>Fungi</taxon>
        <taxon>Dikarya</taxon>
        <taxon>Ascomycota</taxon>
        <taxon>Pezizomycotina</taxon>
        <taxon>Dothideomycetes</taxon>
        <taxon>Pleosporomycetidae</taxon>
        <taxon>Pleosporales</taxon>
        <taxon>Diademaceae</taxon>
        <taxon>Clathrospora</taxon>
    </lineage>
</organism>
<evidence type="ECO:0000313" key="2">
    <source>
        <dbReference type="EMBL" id="KAF1938139.1"/>
    </source>
</evidence>
<keyword evidence="3" id="KW-1185">Reference proteome</keyword>
<gene>
    <name evidence="2" type="ORF">EJ02DRAFT_469137</name>
</gene>
<evidence type="ECO:0000256" key="1">
    <source>
        <dbReference type="SAM" id="MobiDB-lite"/>
    </source>
</evidence>
<feature type="compositionally biased region" description="Low complexity" evidence="1">
    <location>
        <begin position="26"/>
        <end position="37"/>
    </location>
</feature>
<name>A0A6A5SFF3_9PLEO</name>
<feature type="region of interest" description="Disordered" evidence="1">
    <location>
        <begin position="26"/>
        <end position="47"/>
    </location>
</feature>
<proteinExistence type="predicted"/>